<feature type="region of interest" description="Disordered" evidence="1">
    <location>
        <begin position="1"/>
        <end position="21"/>
    </location>
</feature>
<dbReference type="Proteomes" id="UP000026915">
    <property type="component" value="Chromosome 4"/>
</dbReference>
<dbReference type="Gramene" id="EOY05539">
    <property type="protein sequence ID" value="EOY05539"/>
    <property type="gene ID" value="TCM_020518"/>
</dbReference>
<reference evidence="2 3" key="1">
    <citation type="journal article" date="2013" name="Genome Biol.">
        <title>The genome sequence of the most widely cultivated cacao type and its use to identify candidate genes regulating pod color.</title>
        <authorList>
            <person name="Motamayor J.C."/>
            <person name="Mockaitis K."/>
            <person name="Schmutz J."/>
            <person name="Haiminen N."/>
            <person name="Iii D.L."/>
            <person name="Cornejo O."/>
            <person name="Findley S.D."/>
            <person name="Zheng P."/>
            <person name="Utro F."/>
            <person name="Royaert S."/>
            <person name="Saski C."/>
            <person name="Jenkins J."/>
            <person name="Podicheti R."/>
            <person name="Zhao M."/>
            <person name="Scheffler B.E."/>
            <person name="Stack J.C."/>
            <person name="Feltus F.A."/>
            <person name="Mustiga G.M."/>
            <person name="Amores F."/>
            <person name="Phillips W."/>
            <person name="Marelli J.P."/>
            <person name="May G.D."/>
            <person name="Shapiro H."/>
            <person name="Ma J."/>
            <person name="Bustamante C.D."/>
            <person name="Schnell R.J."/>
            <person name="Main D."/>
            <person name="Gilbert D."/>
            <person name="Parida L."/>
            <person name="Kuhn D.N."/>
        </authorList>
    </citation>
    <scope>NUCLEOTIDE SEQUENCE [LARGE SCALE GENOMIC DNA]</scope>
    <source>
        <strain evidence="3">cv. Matina 1-6</strain>
    </source>
</reference>
<gene>
    <name evidence="2" type="ORF">TCM_020518</name>
</gene>
<evidence type="ECO:0000256" key="1">
    <source>
        <dbReference type="SAM" id="MobiDB-lite"/>
    </source>
</evidence>
<proteinExistence type="predicted"/>
<dbReference type="InParanoid" id="A0A061ETB1"/>
<dbReference type="AlphaFoldDB" id="A0A061ETB1"/>
<dbReference type="HOGENOM" id="CLU_2676075_0_0_1"/>
<feature type="compositionally biased region" description="Basic and acidic residues" evidence="1">
    <location>
        <begin position="12"/>
        <end position="21"/>
    </location>
</feature>
<dbReference type="EMBL" id="CM001882">
    <property type="protein sequence ID" value="EOY05539.1"/>
    <property type="molecule type" value="Genomic_DNA"/>
</dbReference>
<sequence length="75" mass="8245">MSPVTSCANAPQEEKEDGRAHTENVAQLYACEKILLPVAEGITILVLKFEQAVSVQPQFLTLCSLVPILKYKQSI</sequence>
<evidence type="ECO:0000313" key="3">
    <source>
        <dbReference type="Proteomes" id="UP000026915"/>
    </source>
</evidence>
<organism evidence="2 3">
    <name type="scientific">Theobroma cacao</name>
    <name type="common">Cacao</name>
    <name type="synonym">Cocoa</name>
    <dbReference type="NCBI Taxonomy" id="3641"/>
    <lineage>
        <taxon>Eukaryota</taxon>
        <taxon>Viridiplantae</taxon>
        <taxon>Streptophyta</taxon>
        <taxon>Embryophyta</taxon>
        <taxon>Tracheophyta</taxon>
        <taxon>Spermatophyta</taxon>
        <taxon>Magnoliopsida</taxon>
        <taxon>eudicotyledons</taxon>
        <taxon>Gunneridae</taxon>
        <taxon>Pentapetalae</taxon>
        <taxon>rosids</taxon>
        <taxon>malvids</taxon>
        <taxon>Malvales</taxon>
        <taxon>Malvaceae</taxon>
        <taxon>Byttnerioideae</taxon>
        <taxon>Theobroma</taxon>
    </lineage>
</organism>
<accession>A0A061ETB1</accession>
<evidence type="ECO:0000313" key="2">
    <source>
        <dbReference type="EMBL" id="EOY05539.1"/>
    </source>
</evidence>
<name>A0A061ETB1_THECC</name>
<keyword evidence="3" id="KW-1185">Reference proteome</keyword>
<protein>
    <submittedName>
        <fullName evidence="2">Uncharacterized protein</fullName>
    </submittedName>
</protein>